<dbReference type="WBParaSite" id="maker-uti_cns_0047785-snap-gene-0.2-mRNA-1">
    <property type="protein sequence ID" value="maker-uti_cns_0047785-snap-gene-0.2-mRNA-1"/>
    <property type="gene ID" value="maker-uti_cns_0047785-snap-gene-0.2"/>
</dbReference>
<dbReference type="WBParaSite" id="maker-uti_cns_0012109-snap-gene-0.4-mRNA-1">
    <property type="protein sequence ID" value="maker-uti_cns_0012109-snap-gene-0.4-mRNA-1"/>
    <property type="gene ID" value="maker-uti_cns_0012109-snap-gene-0.4"/>
</dbReference>
<dbReference type="Proteomes" id="UP000095280">
    <property type="component" value="Unplaced"/>
</dbReference>
<sequence length="321" mass="35660">MRGKPEAMLNKFSLALLLPLLLLQLLTSAAAQSSLKRSVFLNEHRLYQDFVPLSAANLSSAAMQDEQAWVLYVHDGFLDPEVKRLAGEWRGLVRFGMLDVGDKEALSMLKFDPSRNFFRSLPFGWETRKQQKFLDTDGFRAALEHAAASVPDDFLTVLNSEKDTKTLLSEAIASKPSRFTVLFTVKDDKPTLLHKVLSRKLIRNFNFALLPQADQPDALKSAGLTGLTASVPGMSVLMVTKSGSVRSSRMTDAATSQGYVETLRFLVEFNRQFRPELPGDARTGDPNVLYMSDILDAERIIFDVEDAAAPTEGGKDLKDEL</sequence>
<name>A0A1I8JFJ9_9PLAT</name>
<evidence type="ECO:0000256" key="1">
    <source>
        <dbReference type="SAM" id="SignalP"/>
    </source>
</evidence>
<proteinExistence type="predicted"/>
<dbReference type="AlphaFoldDB" id="A0A1I8JFJ9"/>
<protein>
    <submittedName>
        <fullName evidence="3 4">Thioredoxin domain-containing protein</fullName>
    </submittedName>
</protein>
<evidence type="ECO:0000313" key="3">
    <source>
        <dbReference type="WBParaSite" id="maker-uti_cns_0012109-snap-gene-0.4-mRNA-1"/>
    </source>
</evidence>
<keyword evidence="2" id="KW-1185">Reference proteome</keyword>
<feature type="chain" id="PRO_5011395266" evidence="1">
    <location>
        <begin position="32"/>
        <end position="321"/>
    </location>
</feature>
<reference evidence="3 4" key="1">
    <citation type="submission" date="2016-11" db="UniProtKB">
        <authorList>
            <consortium name="WormBaseParasite"/>
        </authorList>
    </citation>
    <scope>IDENTIFICATION</scope>
</reference>
<feature type="signal peptide" evidence="1">
    <location>
        <begin position="1"/>
        <end position="31"/>
    </location>
</feature>
<evidence type="ECO:0000313" key="4">
    <source>
        <dbReference type="WBParaSite" id="maker-uti_cns_0013074-snap-gene-0.3-mRNA-1"/>
    </source>
</evidence>
<accession>A0A1I8JFJ9</accession>
<evidence type="ECO:0000313" key="2">
    <source>
        <dbReference type="Proteomes" id="UP000095280"/>
    </source>
</evidence>
<dbReference type="WBParaSite" id="maker-uti_cns_0013074-snap-gene-0.3-mRNA-1">
    <property type="protein sequence ID" value="maker-uti_cns_0013074-snap-gene-0.3-mRNA-1"/>
    <property type="gene ID" value="maker-uti_cns_0013074-snap-gene-0.3"/>
</dbReference>
<keyword evidence="1" id="KW-0732">Signal</keyword>
<evidence type="ECO:0000313" key="5">
    <source>
        <dbReference type="WBParaSite" id="maker-uti_cns_0047785-snap-gene-0.2-mRNA-1"/>
    </source>
</evidence>
<organism evidence="2 5">
    <name type="scientific">Macrostomum lignano</name>
    <dbReference type="NCBI Taxonomy" id="282301"/>
    <lineage>
        <taxon>Eukaryota</taxon>
        <taxon>Metazoa</taxon>
        <taxon>Spiralia</taxon>
        <taxon>Lophotrochozoa</taxon>
        <taxon>Platyhelminthes</taxon>
        <taxon>Rhabditophora</taxon>
        <taxon>Macrostomorpha</taxon>
        <taxon>Macrostomida</taxon>
        <taxon>Macrostomidae</taxon>
        <taxon>Macrostomum</taxon>
    </lineage>
</organism>
<dbReference type="STRING" id="282301.A0A1I8JFJ9"/>